<dbReference type="SUPFAM" id="SSF53218">
    <property type="entry name" value="Molybdenum cofactor biosynthesis proteins"/>
    <property type="match status" value="1"/>
</dbReference>
<keyword evidence="1" id="KW-0500">Molybdenum</keyword>
<evidence type="ECO:0000313" key="4">
    <source>
        <dbReference type="Proteomes" id="UP000006094"/>
    </source>
</evidence>
<evidence type="ECO:0000313" key="3">
    <source>
        <dbReference type="EMBL" id="AFS79868.1"/>
    </source>
</evidence>
<accession>K0B1L1</accession>
<name>K0B1L1_GOTA9</name>
<dbReference type="OrthoDB" id="9767940at2"/>
<comment type="function">
    <text evidence="1">Catalyzes the insertion of molybdate into adenylated molybdopterin with the concomitant release of AMP.</text>
</comment>
<evidence type="ECO:0000256" key="1">
    <source>
        <dbReference type="RuleBase" id="RU365090"/>
    </source>
</evidence>
<dbReference type="Gene3D" id="3.40.980.10">
    <property type="entry name" value="MoaB/Mog-like domain"/>
    <property type="match status" value="1"/>
</dbReference>
<comment type="catalytic activity">
    <reaction evidence="1">
        <text>adenylyl-molybdopterin + molybdate = Mo-molybdopterin + AMP + H(+)</text>
        <dbReference type="Rhea" id="RHEA:35047"/>
        <dbReference type="ChEBI" id="CHEBI:15378"/>
        <dbReference type="ChEBI" id="CHEBI:36264"/>
        <dbReference type="ChEBI" id="CHEBI:62727"/>
        <dbReference type="ChEBI" id="CHEBI:71302"/>
        <dbReference type="ChEBI" id="CHEBI:456215"/>
    </reaction>
</comment>
<dbReference type="GO" id="GO:0005829">
    <property type="term" value="C:cytosol"/>
    <property type="evidence" value="ECO:0007669"/>
    <property type="project" value="TreeGrafter"/>
</dbReference>
<dbReference type="SMART" id="SM00852">
    <property type="entry name" value="MoCF_biosynth"/>
    <property type="match status" value="1"/>
</dbReference>
<comment type="pathway">
    <text evidence="1">Cofactor biosynthesis; molybdopterin biosynthesis.</text>
</comment>
<dbReference type="UniPathway" id="UPA00344"/>
<dbReference type="Pfam" id="PF00994">
    <property type="entry name" value="MoCF_biosynth"/>
    <property type="match status" value="1"/>
</dbReference>
<dbReference type="InterPro" id="IPR001453">
    <property type="entry name" value="MoaB/Mog_dom"/>
</dbReference>
<dbReference type="GO" id="GO:0006777">
    <property type="term" value="P:Mo-molybdopterin cofactor biosynthetic process"/>
    <property type="evidence" value="ECO:0007669"/>
    <property type="project" value="UniProtKB-UniRule"/>
</dbReference>
<dbReference type="KEGG" id="cad:Curi_c29020"/>
<evidence type="ECO:0000259" key="2">
    <source>
        <dbReference type="SMART" id="SM00852"/>
    </source>
</evidence>
<dbReference type="EC" id="2.10.1.1" evidence="1"/>
<comment type="cofactor">
    <cofactor evidence="1">
        <name>Mg(2+)</name>
        <dbReference type="ChEBI" id="CHEBI:18420"/>
    </cofactor>
</comment>
<organism evidence="3 4">
    <name type="scientific">Gottschalkia acidurici (strain ATCC 7906 / DSM 604 / BCRC 14475 / CIP 104303 / KCTC 5404 / NCIMB 10678 / 9a)</name>
    <name type="common">Clostridium acidurici</name>
    <dbReference type="NCBI Taxonomy" id="1128398"/>
    <lineage>
        <taxon>Bacteria</taxon>
        <taxon>Bacillati</taxon>
        <taxon>Bacillota</taxon>
        <taxon>Tissierellia</taxon>
        <taxon>Tissierellales</taxon>
        <taxon>Gottschalkiaceae</taxon>
        <taxon>Gottschalkia</taxon>
    </lineage>
</organism>
<dbReference type="PATRIC" id="fig|1128398.3.peg.2972"/>
<dbReference type="Proteomes" id="UP000006094">
    <property type="component" value="Chromosome"/>
</dbReference>
<gene>
    <name evidence="3" type="ordered locus">Curi_c29020</name>
</gene>
<dbReference type="EMBL" id="CP003326">
    <property type="protein sequence ID" value="AFS79868.1"/>
    <property type="molecule type" value="Genomic_DNA"/>
</dbReference>
<keyword evidence="1" id="KW-0808">Transferase</keyword>
<dbReference type="PANTHER" id="PTHR10192:SF28">
    <property type="entry name" value="MOLYBDOPTERIN MOLYBDENUMTRANSFERASE"/>
    <property type="match status" value="1"/>
</dbReference>
<dbReference type="InterPro" id="IPR036425">
    <property type="entry name" value="MoaB/Mog-like_dom_sf"/>
</dbReference>
<keyword evidence="4" id="KW-1185">Reference proteome</keyword>
<keyword evidence="1" id="KW-0501">Molybdenum cofactor biosynthesis</keyword>
<dbReference type="InterPro" id="IPR038987">
    <property type="entry name" value="MoeA-like"/>
</dbReference>
<dbReference type="CDD" id="cd03522">
    <property type="entry name" value="MoeA_like"/>
    <property type="match status" value="1"/>
</dbReference>
<dbReference type="HOGENOM" id="CLU_068847_1_0_9"/>
<dbReference type="RefSeq" id="WP_014969002.1">
    <property type="nucleotide sequence ID" value="NC_018664.1"/>
</dbReference>
<keyword evidence="1" id="KW-0460">Magnesium</keyword>
<dbReference type="eggNOG" id="COG0303">
    <property type="taxonomic scope" value="Bacteria"/>
</dbReference>
<sequence length="339" mass="37046">MRKVKVEESLGMILAHDLTKIEPGKFKGAKFKKGHLIREEDIELLKDAGKYHILALDLDENQLHEEDAAIRIADAIKGNGIYTQGPSEGKVTLKAEYKGLLKVNVDALEKINSIDMVTLATLHNNTLVEKDQAIAGTRIIPLCIDKKVIEQVEELCSVNTHILDIKKLKSFKVGIVVTGTEVYEGRIKDKFGVVLENKAKYYGSTVVGLRYSKDDSEMIKGCIEELINEGANLIFTSGGMSVDADDVTPIAIKESSDEVISYGSPVLPGSMFMVAYRGDLPIIGVPACGMYHKITVLDLVLPRILAGERITKNDMTKLGHGGLCLGCEVCTYPVCPLGK</sequence>
<dbReference type="GO" id="GO:0061599">
    <property type="term" value="F:molybdopterin molybdotransferase activity"/>
    <property type="evidence" value="ECO:0007669"/>
    <property type="project" value="UniProtKB-UniRule"/>
</dbReference>
<protein>
    <recommendedName>
        <fullName evidence="1">Molybdopterin molybdenumtransferase</fullName>
        <ecNumber evidence="1">2.10.1.1</ecNumber>
    </recommendedName>
</protein>
<feature type="domain" description="MoaB/Mog" evidence="2">
    <location>
        <begin position="174"/>
        <end position="306"/>
    </location>
</feature>
<dbReference type="GO" id="GO:0046872">
    <property type="term" value="F:metal ion binding"/>
    <property type="evidence" value="ECO:0007669"/>
    <property type="project" value="UniProtKB-UniRule"/>
</dbReference>
<dbReference type="PANTHER" id="PTHR10192">
    <property type="entry name" value="MOLYBDOPTERIN BIOSYNTHESIS PROTEIN"/>
    <property type="match status" value="1"/>
</dbReference>
<keyword evidence="1" id="KW-0479">Metal-binding</keyword>
<dbReference type="STRING" id="1128398.Curi_c29020"/>
<dbReference type="AlphaFoldDB" id="K0B1L1"/>
<proteinExistence type="inferred from homology"/>
<comment type="similarity">
    <text evidence="1">Belongs to the MoeA family.</text>
</comment>
<reference evidence="3 4" key="1">
    <citation type="journal article" date="2012" name="PLoS ONE">
        <title>The purine-utilizing bacterium Clostridium acidurici 9a: a genome-guided metabolic reconsideration.</title>
        <authorList>
            <person name="Hartwich K."/>
            <person name="Poehlein A."/>
            <person name="Daniel R."/>
        </authorList>
    </citation>
    <scope>NUCLEOTIDE SEQUENCE [LARGE SCALE GENOMIC DNA]</scope>
    <source>
        <strain evidence="4">ATCC 7906 / DSM 604 / BCRC 14475 / CIP 104303 / KCTC 5404 / NCIMB 10678 / 9a</strain>
    </source>
</reference>